<reference evidence="2" key="1">
    <citation type="journal article" date="2015" name="Sci. Adv.">
        <title>Recurrent DNA virus domestication leading to different parasite virulence strategies.</title>
        <authorList>
            <person name="Pichon A."/>
            <person name="Bezier A."/>
            <person name="Urbach S."/>
            <person name="Aury J.M."/>
            <person name="Jouan V."/>
            <person name="Ravallec M."/>
            <person name="Guy J."/>
            <person name="Cousserans F."/>
            <person name="Theze J."/>
            <person name="Gauthier J."/>
            <person name="Demettre E."/>
            <person name="Schmieder S."/>
            <person name="Wurmser F."/>
            <person name="Sibut V."/>
            <person name="Poirie M."/>
            <person name="Colinet D."/>
            <person name="da Silva C."/>
            <person name="Couloux A."/>
            <person name="Barbe V."/>
            <person name="Drezen J.M."/>
            <person name="Volkoff A.N."/>
        </authorList>
    </citation>
    <scope>NUCLEOTIDE SEQUENCE</scope>
</reference>
<organism evidence="2">
    <name type="scientific">Venturia canescens</name>
    <dbReference type="NCBI Taxonomy" id="32260"/>
    <lineage>
        <taxon>Eukaryota</taxon>
        <taxon>Metazoa</taxon>
        <taxon>Ecdysozoa</taxon>
        <taxon>Arthropoda</taxon>
        <taxon>Hexapoda</taxon>
        <taxon>Insecta</taxon>
        <taxon>Pterygota</taxon>
        <taxon>Neoptera</taxon>
        <taxon>Endopterygota</taxon>
        <taxon>Hymenoptera</taxon>
        <taxon>Apocrita</taxon>
        <taxon>Ichneumonoidea</taxon>
        <taxon>Ichneumonidae</taxon>
        <taxon>Campopleginae</taxon>
        <taxon>Dusona group</taxon>
        <taxon>Venturia</taxon>
    </lineage>
</organism>
<dbReference type="AlphaFoldDB" id="A0A0U1ZHA6"/>
<keyword evidence="1" id="KW-1133">Transmembrane helix</keyword>
<protein>
    <recommendedName>
        <fullName evidence="3">Alpha/beta hydrolase fold-3 domain-containing protein</fullName>
    </recommendedName>
</protein>
<keyword evidence="1" id="KW-0472">Membrane</keyword>
<keyword evidence="1" id="KW-0812">Transmembrane</keyword>
<evidence type="ECO:0000256" key="1">
    <source>
        <dbReference type="SAM" id="Phobius"/>
    </source>
</evidence>
<feature type="transmembrane region" description="Helical" evidence="1">
    <location>
        <begin position="6"/>
        <end position="25"/>
    </location>
</feature>
<dbReference type="Gene3D" id="3.40.50.1820">
    <property type="entry name" value="alpha/beta hydrolase"/>
    <property type="match status" value="1"/>
</dbReference>
<evidence type="ECO:0000313" key="2">
    <source>
        <dbReference type="EMBL" id="AJZ73153.1"/>
    </source>
</evidence>
<dbReference type="InterPro" id="IPR029058">
    <property type="entry name" value="AB_hydrolase_fold"/>
</dbReference>
<dbReference type="SUPFAM" id="SSF53474">
    <property type="entry name" value="alpha/beta-Hydrolases"/>
    <property type="match status" value="1"/>
</dbReference>
<dbReference type="EMBL" id="KP972600">
    <property type="protein sequence ID" value="AJZ73153.1"/>
    <property type="molecule type" value="Genomic_DNA"/>
</dbReference>
<accession>A0A0U1ZHA6</accession>
<sequence>MTLWYFVNIILTLILIILSVVFIIIPAPMKTSLKDFTLAASESDPATNAEVKDLYTLYSRPNNKKLLVWFQGGTFLLNNRKTSYGILNALNDALIEFDVLVFDYPLRFSHSVHDAMLATNKILEQFYAYDEYYAAGFSVGALLMGAFMQKELNKEIARKVDVPVIGIQFKAIISLCGVYSMKFDCLLLNLISRLYIMRGTPNPHLYSYHGLLSVPLLVISATSEFLYTETYKFTKSTACELKVFQGALLPHEFPLMLEFPETKESIESVIEFLRAN</sequence>
<dbReference type="OrthoDB" id="8156813at2759"/>
<proteinExistence type="predicted"/>
<name>A0A0U1ZHA6_9HYME</name>
<evidence type="ECO:0008006" key="3">
    <source>
        <dbReference type="Google" id="ProtNLM"/>
    </source>
</evidence>